<dbReference type="NCBIfam" id="TIGR02326">
    <property type="entry name" value="transamin_PhnW"/>
    <property type="match status" value="1"/>
</dbReference>
<dbReference type="AlphaFoldDB" id="A0AB38YIS3"/>
<dbReference type="Pfam" id="PF00266">
    <property type="entry name" value="Aminotran_5"/>
    <property type="match status" value="1"/>
</dbReference>
<evidence type="ECO:0000256" key="7">
    <source>
        <dbReference type="HAMAP-Rule" id="MF_01376"/>
    </source>
</evidence>
<accession>A0AB38YIS3</accession>
<evidence type="ECO:0000313" key="11">
    <source>
        <dbReference type="EMBL" id="WLD59142.1"/>
    </source>
</evidence>
<evidence type="ECO:0000259" key="10">
    <source>
        <dbReference type="Pfam" id="PF00266"/>
    </source>
</evidence>
<keyword evidence="4 7" id="KW-0663">Pyridoxal phosphate</keyword>
<proteinExistence type="inferred from homology"/>
<comment type="similarity">
    <text evidence="7">Belongs to the class-V pyridoxal-phosphate-dependent aminotransferase family. PhnW subfamily.</text>
</comment>
<evidence type="ECO:0000256" key="9">
    <source>
        <dbReference type="PIRSR" id="PIRSR000524-50"/>
    </source>
</evidence>
<dbReference type="RefSeq" id="WP_304996431.1">
    <property type="nucleotide sequence ID" value="NZ_CP101717.1"/>
</dbReference>
<keyword evidence="3 7" id="KW-0808">Transferase</keyword>
<feature type="binding site" evidence="8">
    <location>
        <position position="337"/>
    </location>
    <ligand>
        <name>substrate</name>
    </ligand>
</feature>
<protein>
    <recommendedName>
        <fullName evidence="7">2-aminoethylphosphonate--pyruvate transaminase</fullName>
        <ecNumber evidence="7">2.6.1.37</ecNumber>
    </recommendedName>
    <alternativeName>
        <fullName evidence="7">2-aminoethylphosphonate aminotransferase</fullName>
    </alternativeName>
    <alternativeName>
        <fullName evidence="7">AEP transaminase</fullName>
        <shortName evidence="7">AEPT</shortName>
    </alternativeName>
</protein>
<evidence type="ECO:0000256" key="8">
    <source>
        <dbReference type="PIRSR" id="PIRSR000524-1"/>
    </source>
</evidence>
<dbReference type="NCBIfam" id="TIGR03301">
    <property type="entry name" value="PhnW-AepZ"/>
    <property type="match status" value="1"/>
</dbReference>
<comment type="subunit">
    <text evidence="7">Homodimer.</text>
</comment>
<dbReference type="Gene3D" id="3.90.1150.10">
    <property type="entry name" value="Aspartate Aminotransferase, domain 1"/>
    <property type="match status" value="1"/>
</dbReference>
<keyword evidence="2 7" id="KW-0032">Aminotransferase</keyword>
<comment type="cofactor">
    <cofactor evidence="1 7 9">
        <name>pyridoxal 5'-phosphate</name>
        <dbReference type="ChEBI" id="CHEBI:597326"/>
    </cofactor>
</comment>
<dbReference type="NCBIfam" id="NF010006">
    <property type="entry name" value="PRK13479.1"/>
    <property type="match status" value="1"/>
</dbReference>
<evidence type="ECO:0000256" key="4">
    <source>
        <dbReference type="ARBA" id="ARBA00022898"/>
    </source>
</evidence>
<evidence type="ECO:0000256" key="5">
    <source>
        <dbReference type="ARBA" id="ARBA00023317"/>
    </source>
</evidence>
<evidence type="ECO:0000256" key="2">
    <source>
        <dbReference type="ARBA" id="ARBA00022576"/>
    </source>
</evidence>
<dbReference type="GO" id="GO:0019700">
    <property type="term" value="P:organic phosphonate catabolic process"/>
    <property type="evidence" value="ECO:0007669"/>
    <property type="project" value="UniProtKB-UniRule"/>
</dbReference>
<keyword evidence="5 7" id="KW-0670">Pyruvate</keyword>
<dbReference type="HAMAP" id="MF_01376">
    <property type="entry name" value="PhnW_aminotrans_5"/>
    <property type="match status" value="1"/>
</dbReference>
<dbReference type="InterPro" id="IPR015422">
    <property type="entry name" value="PyrdxlP-dep_Trfase_small"/>
</dbReference>
<name>A0AB38YIS3_9GAMM</name>
<dbReference type="PANTHER" id="PTHR42778:SF1">
    <property type="entry name" value="2-AMINOETHYLPHOSPHONATE--PYRUVATE TRANSAMINASE"/>
    <property type="match status" value="1"/>
</dbReference>
<dbReference type="Gene3D" id="3.40.640.10">
    <property type="entry name" value="Type I PLP-dependent aspartate aminotransferase-like (Major domain)"/>
    <property type="match status" value="1"/>
</dbReference>
<dbReference type="PANTHER" id="PTHR42778">
    <property type="entry name" value="2-AMINOETHYLPHOSPHONATE--PYRUVATE TRANSAMINASE"/>
    <property type="match status" value="1"/>
</dbReference>
<evidence type="ECO:0000256" key="6">
    <source>
        <dbReference type="ARBA" id="ARBA00049460"/>
    </source>
</evidence>
<dbReference type="EC" id="2.6.1.37" evidence="7"/>
<reference evidence="11" key="1">
    <citation type="submission" date="2022-07" db="EMBL/GenBank/DDBJ databases">
        <title>Complete genome sequence of Salinispirillum sp. LH10-3-1 capable of multiple carbohydrate inversion isolated from a soda lake.</title>
        <authorList>
            <person name="Liu J."/>
            <person name="Zhai Y."/>
            <person name="Zhang H."/>
            <person name="Yang H."/>
            <person name="Qu J."/>
            <person name="Li J."/>
        </authorList>
    </citation>
    <scope>NUCLEOTIDE SEQUENCE</scope>
    <source>
        <strain evidence="11">LH 10-3-1</strain>
    </source>
</reference>
<dbReference type="InterPro" id="IPR012703">
    <property type="entry name" value="NH2EtPonate_pyrv_transaminase"/>
</dbReference>
<evidence type="ECO:0000256" key="1">
    <source>
        <dbReference type="ARBA" id="ARBA00001933"/>
    </source>
</evidence>
<dbReference type="InterPro" id="IPR000192">
    <property type="entry name" value="Aminotrans_V_dom"/>
</dbReference>
<feature type="modified residue" description="N6-(pyridoxal phosphate)lysine" evidence="7 9">
    <location>
        <position position="192"/>
    </location>
</feature>
<organism evidence="11">
    <name type="scientific">Salinispirillum sp. LH 10-3-1</name>
    <dbReference type="NCBI Taxonomy" id="2952525"/>
    <lineage>
        <taxon>Bacteria</taxon>
        <taxon>Pseudomonadati</taxon>
        <taxon>Pseudomonadota</taxon>
        <taxon>Gammaproteobacteria</taxon>
        <taxon>Oceanospirillales</taxon>
        <taxon>Saccharospirillaceae</taxon>
        <taxon>Salinispirillum</taxon>
    </lineage>
</organism>
<comment type="function">
    <text evidence="7">Involved in phosphonate degradation.</text>
</comment>
<dbReference type="InterPro" id="IPR015424">
    <property type="entry name" value="PyrdxlP-dep_Trfase"/>
</dbReference>
<dbReference type="PIRSF" id="PIRSF000524">
    <property type="entry name" value="SPT"/>
    <property type="match status" value="1"/>
</dbReference>
<dbReference type="EMBL" id="CP101717">
    <property type="protein sequence ID" value="WLD59142.1"/>
    <property type="molecule type" value="Genomic_DNA"/>
</dbReference>
<feature type="domain" description="Aminotransferase class V" evidence="10">
    <location>
        <begin position="107"/>
        <end position="290"/>
    </location>
</feature>
<evidence type="ECO:0000256" key="3">
    <source>
        <dbReference type="ARBA" id="ARBA00022679"/>
    </source>
</evidence>
<gene>
    <name evidence="7" type="primary">phnW</name>
    <name evidence="11" type="ORF">NFC81_04980</name>
</gene>
<comment type="catalytic activity">
    <reaction evidence="6 7">
        <text>(2-aminoethyl)phosphonate + pyruvate = phosphonoacetaldehyde + L-alanine</text>
        <dbReference type="Rhea" id="RHEA:17021"/>
        <dbReference type="ChEBI" id="CHEBI:15361"/>
        <dbReference type="ChEBI" id="CHEBI:57418"/>
        <dbReference type="ChEBI" id="CHEBI:57972"/>
        <dbReference type="ChEBI" id="CHEBI:58383"/>
        <dbReference type="EC" id="2.6.1.37"/>
    </reaction>
</comment>
<dbReference type="InterPro" id="IPR015421">
    <property type="entry name" value="PyrdxlP-dep_Trfase_major"/>
</dbReference>
<dbReference type="InterPro" id="IPR024169">
    <property type="entry name" value="SP_NH2Trfase/AEP_transaminase"/>
</dbReference>
<dbReference type="GO" id="GO:0047304">
    <property type="term" value="F:2-aminoethylphosphonate-pyruvate transaminase activity"/>
    <property type="evidence" value="ECO:0007669"/>
    <property type="project" value="UniProtKB-UniRule"/>
</dbReference>
<sequence>MHTEPLLLTPGPLTTSAQTKRAMLRDWGSWDVDFNQLTADIGAYLLACANATETHVCVPMQGSGTFAVEATLGTLIAPTSKTLVLSNGAYGQRMETILQYLQRPTVVLPSDGVQLPSSADIEHCLRTHPDIAQVAVVHCETSSGMLNPLEEIAALAARYQKHLIIDSMSAFGAVPIDAQKLPFAALVSSANKCFEGVPGFGFVLVERQLLSASAGQSHSLAMDLYDQWQYMQRTGQWRFTPPTHVVAAFHTALEQHRAEGGVPARHARYARNRDRLVEGLRQQGFATLLSDAWLSPIITTFLSPTDPRFTFSQFYALIKAQGFLIYPGKLTTQETFRIGHIGQLHDADIDRLLTVVASALDTMGITQVTQNTPISA</sequence>
<dbReference type="SUPFAM" id="SSF53383">
    <property type="entry name" value="PLP-dependent transferases"/>
    <property type="match status" value="1"/>
</dbReference>